<evidence type="ECO:0000259" key="2">
    <source>
        <dbReference type="Pfam" id="PF00501"/>
    </source>
</evidence>
<dbReference type="InterPro" id="IPR042099">
    <property type="entry name" value="ANL_N_sf"/>
</dbReference>
<comment type="similarity">
    <text evidence="1">Belongs to the ATP-dependent AMP-binding enzyme family.</text>
</comment>
<keyword evidence="4" id="KW-1185">Reference proteome</keyword>
<comment type="caution">
    <text evidence="3">The sequence shown here is derived from an EMBL/GenBank/DDBJ whole genome shotgun (WGS) entry which is preliminary data.</text>
</comment>
<feature type="domain" description="AMP-dependent synthetase/ligase" evidence="2">
    <location>
        <begin position="41"/>
        <end position="432"/>
    </location>
</feature>
<sequence length="608" mass="67870">MRRVSYRTIQQHGYVVDFYENTLAVLNKDKNRLDEMLSFRAVENPDKVRFFLLDEEGEIEESATFQQMHDWACRIAGLVDRFMPERSRVVLCFENGTASVAGFFGCLYANMEPVSGVYPAMLGSADRLFEIVEDCGAVAVLGTRETLMGFRRQADGRAAGLKWIPIEGAEQAKPLHRRHAAALDDIAYVQYTSGSTGHPRGVKITHRNVGANLQQLMLRGNLWAGESGLIWLPLSHDLGLVSVLYCIGAGGALWLMRPEHFIAKPERWVQAIDRYRLSFSAGPNFAYELLAHRVPDTALEGLDLSCWAWSFIGAEMIEQDTVERLFQRYMPLGLKKSVLRPGYGMAETTLMIASGEGDGKEVVSFEIVSRYALAEGRVAPPQTAYDKRAVANCGRVIEGHAILVVDPESETCLPEGQVGELWLSGPSVTPGYVNCEVENRERFIIGDDGRRWFRSRDLGFMQQGCLLVSGRLDNGVLIDGQRYDPADLAQAVRQACPLFHSRGVAVFRYEGLLCVMGELSLTHIRQTEGHKDVLAAMARAMRRVCPVKHIRCVLVRQGGIWRTPSGKVRLSATCAAYAEGRVPIVQEQRFGPEFLERIEVLAWGERPL</sequence>
<dbReference type="Gene3D" id="3.40.50.12780">
    <property type="entry name" value="N-terminal domain of ligase-like"/>
    <property type="match status" value="1"/>
</dbReference>
<proteinExistence type="inferred from homology"/>
<evidence type="ECO:0000256" key="1">
    <source>
        <dbReference type="ARBA" id="ARBA00006432"/>
    </source>
</evidence>
<gene>
    <name evidence="3" type="ORF">NQF64_05085</name>
</gene>
<organism evidence="3 4">
    <name type="scientific">Bombella saccharophila</name>
    <dbReference type="NCBI Taxonomy" id="2967338"/>
    <lineage>
        <taxon>Bacteria</taxon>
        <taxon>Pseudomonadati</taxon>
        <taxon>Pseudomonadota</taxon>
        <taxon>Alphaproteobacteria</taxon>
        <taxon>Acetobacterales</taxon>
        <taxon>Acetobacteraceae</taxon>
        <taxon>Bombella</taxon>
    </lineage>
</organism>
<dbReference type="SUPFAM" id="SSF56801">
    <property type="entry name" value="Acetyl-CoA synthetase-like"/>
    <property type="match status" value="1"/>
</dbReference>
<name>A0ABT3W6C1_9PROT</name>
<dbReference type="RefSeq" id="WP_266106697.1">
    <property type="nucleotide sequence ID" value="NZ_JANIDW010000002.1"/>
</dbReference>
<dbReference type="InterPro" id="IPR020845">
    <property type="entry name" value="AMP-binding_CS"/>
</dbReference>
<accession>A0ABT3W6C1</accession>
<dbReference type="InterPro" id="IPR045851">
    <property type="entry name" value="AMP-bd_C_sf"/>
</dbReference>
<reference evidence="3 4" key="1">
    <citation type="submission" date="2022-07" db="EMBL/GenBank/DDBJ databases">
        <title>Bombella genomes.</title>
        <authorList>
            <person name="Harer L."/>
            <person name="Styblova S."/>
            <person name="Ehrmann M."/>
        </authorList>
    </citation>
    <scope>NUCLEOTIDE SEQUENCE [LARGE SCALE GENOMIC DNA]</scope>
    <source>
        <strain evidence="3 4">TMW 2.2558</strain>
    </source>
</reference>
<dbReference type="Pfam" id="PF00501">
    <property type="entry name" value="AMP-binding"/>
    <property type="match status" value="1"/>
</dbReference>
<dbReference type="InterPro" id="IPR000873">
    <property type="entry name" value="AMP-dep_synth/lig_dom"/>
</dbReference>
<dbReference type="PANTHER" id="PTHR22754">
    <property type="entry name" value="DISCO-INTERACTING PROTEIN 2 DIP2 -RELATED"/>
    <property type="match status" value="1"/>
</dbReference>
<protein>
    <submittedName>
        <fullName evidence="3">AMP-binding protein</fullName>
    </submittedName>
</protein>
<evidence type="ECO:0000313" key="4">
    <source>
        <dbReference type="Proteomes" id="UP001165648"/>
    </source>
</evidence>
<dbReference type="EMBL" id="JANIDW010000002">
    <property type="protein sequence ID" value="MCX5614617.1"/>
    <property type="molecule type" value="Genomic_DNA"/>
</dbReference>
<dbReference type="Gene3D" id="3.30.300.30">
    <property type="match status" value="1"/>
</dbReference>
<dbReference type="PANTHER" id="PTHR22754:SF32">
    <property type="entry name" value="DISCO-INTERACTING PROTEIN 2"/>
    <property type="match status" value="1"/>
</dbReference>
<dbReference type="PROSITE" id="PS00455">
    <property type="entry name" value="AMP_BINDING"/>
    <property type="match status" value="1"/>
</dbReference>
<evidence type="ECO:0000313" key="3">
    <source>
        <dbReference type="EMBL" id="MCX5614617.1"/>
    </source>
</evidence>
<dbReference type="Proteomes" id="UP001165648">
    <property type="component" value="Unassembled WGS sequence"/>
</dbReference>